<dbReference type="EMBL" id="CP009287">
    <property type="protein sequence ID" value="AIQ70536.1"/>
    <property type="molecule type" value="Genomic_DNA"/>
</dbReference>
<accession>A0A089M9Q1</accession>
<dbReference type="STRING" id="189425.PGRAT_25045"/>
<dbReference type="HOGENOM" id="CLU_1693728_0_0_9"/>
<name>A0A089M9Q1_9BACL</name>
<dbReference type="InterPro" id="IPR036249">
    <property type="entry name" value="Thioredoxin-like_sf"/>
</dbReference>
<dbReference type="SUPFAM" id="SSF52833">
    <property type="entry name" value="Thioredoxin-like"/>
    <property type="match status" value="1"/>
</dbReference>
<dbReference type="Proteomes" id="UP000029500">
    <property type="component" value="Chromosome"/>
</dbReference>
<evidence type="ECO:0000313" key="1">
    <source>
        <dbReference type="EMBL" id="AIQ70536.1"/>
    </source>
</evidence>
<dbReference type="RefSeq" id="WP_025707496.1">
    <property type="nucleotide sequence ID" value="NZ_CP009287.1"/>
</dbReference>
<evidence type="ECO:0000313" key="2">
    <source>
        <dbReference type="Proteomes" id="UP000029500"/>
    </source>
</evidence>
<reference evidence="1 2" key="1">
    <citation type="submission" date="2014-08" db="EMBL/GenBank/DDBJ databases">
        <title>Comparative genomics of the Paenibacillus odorifer group.</title>
        <authorList>
            <person name="den Bakker H.C."/>
            <person name="Tsai Y.-C."/>
            <person name="Martin N."/>
            <person name="Korlach J."/>
            <person name="Wiedmann M."/>
        </authorList>
    </citation>
    <scope>NUCLEOTIDE SEQUENCE [LARGE SCALE GENOMIC DNA]</scope>
    <source>
        <strain evidence="1 2">DSM 15220</strain>
    </source>
</reference>
<dbReference type="AlphaFoldDB" id="A0A089M9Q1"/>
<organism evidence="1 2">
    <name type="scientific">Paenibacillus graminis</name>
    <dbReference type="NCBI Taxonomy" id="189425"/>
    <lineage>
        <taxon>Bacteria</taxon>
        <taxon>Bacillati</taxon>
        <taxon>Bacillota</taxon>
        <taxon>Bacilli</taxon>
        <taxon>Bacillales</taxon>
        <taxon>Paenibacillaceae</taxon>
        <taxon>Paenibacillus</taxon>
    </lineage>
</organism>
<dbReference type="KEGG" id="pgm:PGRAT_25045"/>
<sequence>MSKIKPEFLSRFEVNLLQIGDELPNMPILPGLELYDLITDHLILFLVSTHCDLCEKTLESIDEYTKNHQGRNFVVLLDSDANGQQFLRNIFGNRVRLYIVPPPIMHKHLKMQFLPIGFGVDQDKMIVTTHSVQNAEMLLDLLNPLFNKIGENNEI</sequence>
<gene>
    <name evidence="1" type="ORF">PGRAT_25045</name>
</gene>
<dbReference type="eggNOG" id="ENOG502ZXVF">
    <property type="taxonomic scope" value="Bacteria"/>
</dbReference>
<protein>
    <recommendedName>
        <fullName evidence="3">Thioredoxin domain-containing protein</fullName>
    </recommendedName>
</protein>
<proteinExistence type="predicted"/>
<keyword evidence="2" id="KW-1185">Reference proteome</keyword>
<evidence type="ECO:0008006" key="3">
    <source>
        <dbReference type="Google" id="ProtNLM"/>
    </source>
</evidence>